<evidence type="ECO:0000313" key="3">
    <source>
        <dbReference type="EMBL" id="CAF4007531.1"/>
    </source>
</evidence>
<name>A0A819P5F5_9BILA</name>
<comment type="caution">
    <text evidence="3">The sequence shown here is derived from an EMBL/GenBank/DDBJ whole genome shotgun (WGS) entry which is preliminary data.</text>
</comment>
<organism evidence="3 4">
    <name type="scientific">Adineta steineri</name>
    <dbReference type="NCBI Taxonomy" id="433720"/>
    <lineage>
        <taxon>Eukaryota</taxon>
        <taxon>Metazoa</taxon>
        <taxon>Spiralia</taxon>
        <taxon>Gnathifera</taxon>
        <taxon>Rotifera</taxon>
        <taxon>Eurotatoria</taxon>
        <taxon>Bdelloidea</taxon>
        <taxon>Adinetida</taxon>
        <taxon>Adinetidae</taxon>
        <taxon>Adineta</taxon>
    </lineage>
</organism>
<evidence type="ECO:0000259" key="1">
    <source>
        <dbReference type="Pfam" id="PF14432"/>
    </source>
</evidence>
<proteinExistence type="predicted"/>
<protein>
    <recommendedName>
        <fullName evidence="1">DYW domain-containing protein</fullName>
    </recommendedName>
</protein>
<evidence type="ECO:0000313" key="4">
    <source>
        <dbReference type="Proteomes" id="UP000663844"/>
    </source>
</evidence>
<feature type="domain" description="DYW" evidence="1">
    <location>
        <begin position="80"/>
        <end position="145"/>
    </location>
</feature>
<accession>A0A819P5F5</accession>
<dbReference type="Proteomes" id="UP000663844">
    <property type="component" value="Unassembled WGS sequence"/>
</dbReference>
<dbReference type="EMBL" id="CAJOAZ010003438">
    <property type="protein sequence ID" value="CAF4007531.1"/>
    <property type="molecule type" value="Genomic_DNA"/>
</dbReference>
<dbReference type="AlphaFoldDB" id="A0A819P5F5"/>
<dbReference type="EMBL" id="CAJNOG010000105">
    <property type="protein sequence ID" value="CAF0948873.1"/>
    <property type="molecule type" value="Genomic_DNA"/>
</dbReference>
<evidence type="ECO:0000313" key="2">
    <source>
        <dbReference type="EMBL" id="CAF0948873.1"/>
    </source>
</evidence>
<reference evidence="3" key="1">
    <citation type="submission" date="2021-02" db="EMBL/GenBank/DDBJ databases">
        <authorList>
            <person name="Nowell W R."/>
        </authorList>
    </citation>
    <scope>NUCLEOTIDE SEQUENCE</scope>
</reference>
<dbReference type="GO" id="GO:0008270">
    <property type="term" value="F:zinc ion binding"/>
    <property type="evidence" value="ECO:0007669"/>
    <property type="project" value="InterPro"/>
</dbReference>
<dbReference type="InterPro" id="IPR032867">
    <property type="entry name" value="DYW_dom"/>
</dbReference>
<sequence length="148" mass="17345">MLHLNIISGIVIRCEKFKEYSLESIYDPIKQLFPQLTDRLTSAAILLQFRAHDQSNPRFEEIYAETKKISKELVEYGYQYDSILCGHIERLVIAWNFVANTNTTRFQLAKNLRVRSDCHQATKLIACIRKCEIIVRSVHRIHHFHTNG</sequence>
<gene>
    <name evidence="2" type="ORF">JYZ213_LOCUS13174</name>
    <name evidence="3" type="ORF">OXD698_LOCUS29896</name>
</gene>
<dbReference type="Pfam" id="PF14432">
    <property type="entry name" value="DYW_deaminase"/>
    <property type="match status" value="1"/>
</dbReference>
<dbReference type="Proteomes" id="UP000663845">
    <property type="component" value="Unassembled WGS sequence"/>
</dbReference>